<dbReference type="SMART" id="SM00422">
    <property type="entry name" value="HTH_MERR"/>
    <property type="match status" value="1"/>
</dbReference>
<dbReference type="Gene3D" id="3.20.80.10">
    <property type="entry name" value="Regulatory factor, effector binding domain"/>
    <property type="match status" value="1"/>
</dbReference>
<keyword evidence="4" id="KW-1185">Reference proteome</keyword>
<dbReference type="InterPro" id="IPR010499">
    <property type="entry name" value="AraC_E-bd"/>
</dbReference>
<dbReference type="EMBL" id="PPPD01000001">
    <property type="protein sequence ID" value="PNY81675.1"/>
    <property type="molecule type" value="Genomic_DNA"/>
</dbReference>
<dbReference type="PANTHER" id="PTHR30204:SF97">
    <property type="entry name" value="MERR FAMILY REGULATORY PROTEIN"/>
    <property type="match status" value="1"/>
</dbReference>
<protein>
    <submittedName>
        <fullName evidence="3">MerR family transcriptional regulator</fullName>
    </submittedName>
</protein>
<dbReference type="Gene3D" id="1.10.1660.10">
    <property type="match status" value="1"/>
</dbReference>
<dbReference type="AlphaFoldDB" id="A0A2K3UYS6"/>
<dbReference type="PROSITE" id="PS50937">
    <property type="entry name" value="HTH_MERR_2"/>
    <property type="match status" value="1"/>
</dbReference>
<evidence type="ECO:0000313" key="4">
    <source>
        <dbReference type="Proteomes" id="UP000236379"/>
    </source>
</evidence>
<dbReference type="PROSITE" id="PS00552">
    <property type="entry name" value="HTH_MERR_1"/>
    <property type="match status" value="1"/>
</dbReference>
<evidence type="ECO:0000313" key="3">
    <source>
        <dbReference type="EMBL" id="PNY81675.1"/>
    </source>
</evidence>
<organism evidence="3 4">
    <name type="scientific">Deinococcus koreensis</name>
    <dbReference type="NCBI Taxonomy" id="2054903"/>
    <lineage>
        <taxon>Bacteria</taxon>
        <taxon>Thermotogati</taxon>
        <taxon>Deinococcota</taxon>
        <taxon>Deinococci</taxon>
        <taxon>Deinococcales</taxon>
        <taxon>Deinococcaceae</taxon>
        <taxon>Deinococcus</taxon>
    </lineage>
</organism>
<name>A0A2K3UYS6_9DEIO</name>
<gene>
    <name evidence="3" type="ORF">CVO96_10095</name>
</gene>
<reference evidence="3 4" key="1">
    <citation type="submission" date="2018-01" db="EMBL/GenBank/DDBJ databases">
        <title>Deinococcus koreensis sp. nov., a radiation-resistant bacterium isolated from river water.</title>
        <authorList>
            <person name="Choi A."/>
        </authorList>
    </citation>
    <scope>NUCLEOTIDE SEQUENCE [LARGE SCALE GENOMIC DNA]</scope>
    <source>
        <strain evidence="3 4">SJW1-2</strain>
    </source>
</reference>
<dbReference type="InterPro" id="IPR000551">
    <property type="entry name" value="MerR-type_HTH_dom"/>
</dbReference>
<dbReference type="SMART" id="SM00871">
    <property type="entry name" value="AraC_E_bind"/>
    <property type="match status" value="1"/>
</dbReference>
<feature type="domain" description="HTH merR-type" evidence="2">
    <location>
        <begin position="8"/>
        <end position="78"/>
    </location>
</feature>
<dbReference type="OrthoDB" id="9773308at2"/>
<dbReference type="CDD" id="cd01107">
    <property type="entry name" value="HTH_BmrR"/>
    <property type="match status" value="1"/>
</dbReference>
<keyword evidence="1" id="KW-0238">DNA-binding</keyword>
<evidence type="ECO:0000256" key="1">
    <source>
        <dbReference type="ARBA" id="ARBA00023125"/>
    </source>
</evidence>
<comment type="caution">
    <text evidence="3">The sequence shown here is derived from an EMBL/GenBank/DDBJ whole genome shotgun (WGS) entry which is preliminary data.</text>
</comment>
<dbReference type="InterPro" id="IPR047057">
    <property type="entry name" value="MerR_fam"/>
</dbReference>
<dbReference type="Proteomes" id="UP000236379">
    <property type="component" value="Unassembled WGS sequence"/>
</dbReference>
<dbReference type="Pfam" id="PF13411">
    <property type="entry name" value="MerR_1"/>
    <property type="match status" value="1"/>
</dbReference>
<dbReference type="PANTHER" id="PTHR30204">
    <property type="entry name" value="REDOX-CYCLING DRUG-SENSING TRANSCRIPTIONAL ACTIVATOR SOXR"/>
    <property type="match status" value="1"/>
</dbReference>
<sequence length="281" mass="30475">MTPATSALLTIGAFSRASRLSVKALRLYDALGLLTPGRVDEQSGYRLYSPSQLEAAGLIGLLRAIEMPLQEIRTLLDAPRAEQARLIETYWAGAQALHAERAGVARHLIHTLRGDTMTQSYEVQTRDVPAQTVATIQRRLYLPDLSPFIGSAMERLHAELRAQGAEAAGPPVVIYHGEVNADSDGPVEVCVPYTGTLRPGAEITLREEGAHAEAYVTVLKKNFEYHELMSAYAAVDRYARQHGAHIGLSCREVYPYDWDAAGPEDPAGEVACPYAPAPVGG</sequence>
<dbReference type="SUPFAM" id="SSF46955">
    <property type="entry name" value="Putative DNA-binding domain"/>
    <property type="match status" value="1"/>
</dbReference>
<dbReference type="RefSeq" id="WP_103312116.1">
    <property type="nucleotide sequence ID" value="NZ_PPPD01000001.1"/>
</dbReference>
<proteinExistence type="predicted"/>
<dbReference type="GO" id="GO:0003677">
    <property type="term" value="F:DNA binding"/>
    <property type="evidence" value="ECO:0007669"/>
    <property type="project" value="UniProtKB-KW"/>
</dbReference>
<dbReference type="GO" id="GO:0003700">
    <property type="term" value="F:DNA-binding transcription factor activity"/>
    <property type="evidence" value="ECO:0007669"/>
    <property type="project" value="InterPro"/>
</dbReference>
<accession>A0A2K3UYS6</accession>
<dbReference type="InterPro" id="IPR009061">
    <property type="entry name" value="DNA-bd_dom_put_sf"/>
</dbReference>
<evidence type="ECO:0000259" key="2">
    <source>
        <dbReference type="PROSITE" id="PS50937"/>
    </source>
</evidence>
<dbReference type="InterPro" id="IPR011256">
    <property type="entry name" value="Reg_factor_effector_dom_sf"/>
</dbReference>